<dbReference type="EMBL" id="KV428212">
    <property type="protein sequence ID" value="KZT33887.1"/>
    <property type="molecule type" value="Genomic_DNA"/>
</dbReference>
<evidence type="ECO:0000313" key="2">
    <source>
        <dbReference type="EMBL" id="KZT33887.1"/>
    </source>
</evidence>
<keyword evidence="3" id="KW-1185">Reference proteome</keyword>
<protein>
    <submittedName>
        <fullName evidence="2">Uncharacterized protein</fullName>
    </submittedName>
</protein>
<accession>A0A165Z3D6</accession>
<dbReference type="Proteomes" id="UP000076798">
    <property type="component" value="Unassembled WGS sequence"/>
</dbReference>
<gene>
    <name evidence="2" type="ORF">SISSUDRAFT_366146</name>
</gene>
<evidence type="ECO:0000313" key="3">
    <source>
        <dbReference type="Proteomes" id="UP000076798"/>
    </source>
</evidence>
<name>A0A165Z3D6_9AGAM</name>
<proteinExistence type="predicted"/>
<sequence length="532" mass="62104">MRFPVEIITMIIENVRRSHPPGVFFANQFREEEQTLARLARVSHTFHREATKALLSIATIWVCERGQSSIDKPYDDADEWKRLYGRRRGVDSDDPDAPDDPPPKEPRPMRFENVFKKLQDLNQNSSLIERHVHQVYISVNTPDYKVLEQILPQLGIFLQHATSLQHLHIQTGPQSEIDVVRQLTAEIAHVTLPRVQSIKIYFHGGMHRWDLPDQEQEEETYDALMSFISLNPSLVHVDLKGIKTWPDVPDTPAGTLLPQLKKFKGSMCLMEAIRLDELEEVWIGWEESEQSDVWGINVLNLNAGTRYEHLRTLSFDLSGPFTRLMNLFDLLQCRHDFPNLELLSGCKLTFPLPEQRLHDERQTFWSKFPKLKTIVAVYSGFDTPFEAPKIHTHKPEINLNFHFIMRHIFPRLEVLELVEAYHDSPRDDTSYSLSFQCYRYANNPHILPGEWDYTVNRFGRPRVIETRYEACRFSDLGIAEIFGSCALDKRDRNDFRSSLGVSKVDVWSLIEQDKDRKAATKEYFADKRWAMW</sequence>
<organism evidence="2 3">
    <name type="scientific">Sistotremastrum suecicum HHB10207 ss-3</name>
    <dbReference type="NCBI Taxonomy" id="1314776"/>
    <lineage>
        <taxon>Eukaryota</taxon>
        <taxon>Fungi</taxon>
        <taxon>Dikarya</taxon>
        <taxon>Basidiomycota</taxon>
        <taxon>Agaricomycotina</taxon>
        <taxon>Agaricomycetes</taxon>
        <taxon>Sistotremastrales</taxon>
        <taxon>Sistotremastraceae</taxon>
        <taxon>Sistotremastrum</taxon>
    </lineage>
</organism>
<reference evidence="2 3" key="1">
    <citation type="journal article" date="2016" name="Mol. Biol. Evol.">
        <title>Comparative Genomics of Early-Diverging Mushroom-Forming Fungi Provides Insights into the Origins of Lignocellulose Decay Capabilities.</title>
        <authorList>
            <person name="Nagy L.G."/>
            <person name="Riley R."/>
            <person name="Tritt A."/>
            <person name="Adam C."/>
            <person name="Daum C."/>
            <person name="Floudas D."/>
            <person name="Sun H."/>
            <person name="Yadav J.S."/>
            <person name="Pangilinan J."/>
            <person name="Larsson K.H."/>
            <person name="Matsuura K."/>
            <person name="Barry K."/>
            <person name="Labutti K."/>
            <person name="Kuo R."/>
            <person name="Ohm R.A."/>
            <person name="Bhattacharya S.S."/>
            <person name="Shirouzu T."/>
            <person name="Yoshinaga Y."/>
            <person name="Martin F.M."/>
            <person name="Grigoriev I.V."/>
            <person name="Hibbett D.S."/>
        </authorList>
    </citation>
    <scope>NUCLEOTIDE SEQUENCE [LARGE SCALE GENOMIC DNA]</scope>
    <source>
        <strain evidence="2 3">HHB10207 ss-3</strain>
    </source>
</reference>
<evidence type="ECO:0000256" key="1">
    <source>
        <dbReference type="SAM" id="MobiDB-lite"/>
    </source>
</evidence>
<feature type="region of interest" description="Disordered" evidence="1">
    <location>
        <begin position="85"/>
        <end position="108"/>
    </location>
</feature>
<dbReference type="AlphaFoldDB" id="A0A165Z3D6"/>